<dbReference type="OrthoDB" id="2382295at2759"/>
<accession>A0A9W4TBN1</accession>
<organism evidence="1 2">
    <name type="scientific">Funneliformis geosporum</name>
    <dbReference type="NCBI Taxonomy" id="1117311"/>
    <lineage>
        <taxon>Eukaryota</taxon>
        <taxon>Fungi</taxon>
        <taxon>Fungi incertae sedis</taxon>
        <taxon>Mucoromycota</taxon>
        <taxon>Glomeromycotina</taxon>
        <taxon>Glomeromycetes</taxon>
        <taxon>Glomerales</taxon>
        <taxon>Glomeraceae</taxon>
        <taxon>Funneliformis</taxon>
    </lineage>
</organism>
<dbReference type="Proteomes" id="UP001153678">
    <property type="component" value="Unassembled WGS sequence"/>
</dbReference>
<evidence type="ECO:0000313" key="2">
    <source>
        <dbReference type="Proteomes" id="UP001153678"/>
    </source>
</evidence>
<reference evidence="1" key="1">
    <citation type="submission" date="2022-08" db="EMBL/GenBank/DDBJ databases">
        <authorList>
            <person name="Kallberg Y."/>
            <person name="Tangrot J."/>
            <person name="Rosling A."/>
        </authorList>
    </citation>
    <scope>NUCLEOTIDE SEQUENCE</scope>
    <source>
        <strain evidence="1">Wild A</strain>
    </source>
</reference>
<evidence type="ECO:0000313" key="1">
    <source>
        <dbReference type="EMBL" id="CAI2197580.1"/>
    </source>
</evidence>
<feature type="non-terminal residue" evidence="1">
    <location>
        <position position="413"/>
    </location>
</feature>
<protein>
    <submittedName>
        <fullName evidence="1">17939_t:CDS:1</fullName>
    </submittedName>
</protein>
<proteinExistence type="predicted"/>
<dbReference type="EMBL" id="CAMKVN010016603">
    <property type="protein sequence ID" value="CAI2197580.1"/>
    <property type="molecule type" value="Genomic_DNA"/>
</dbReference>
<name>A0A9W4TBN1_9GLOM</name>
<comment type="caution">
    <text evidence="1">The sequence shown here is derived from an EMBL/GenBank/DDBJ whole genome shotgun (WGS) entry which is preliminary data.</text>
</comment>
<dbReference type="AlphaFoldDB" id="A0A9W4TBN1"/>
<gene>
    <name evidence="1" type="ORF">FWILDA_LOCUS18148</name>
</gene>
<sequence>MTNSEFEVTCPFIVKMWVLLEGSPSPLKLRTDVTKVSDLNDFKEILSREFEELKSVRPYNIVFLDNKGIPILPGVELRALDEKTTDENPLVVRYPISSINIKVTFMYGQKQGKREIPHTSDSFDQLKAFAREIFKDLEEGTIYFVNDGTEIWNAYNFNTAIKSQTAQDNNVVLKLKVLIKGKKKYSDWKLKDVFTDILKKPTYSSLSSMPVLDMTEFPPLDPQFDQKQLTEFVDEIKTKLISLRDEFGNETKNRIYIDAFMTHAVKYIRTHINNLVMLDVEQRLDGSHGHGPVDYWVKLVEVLLFLCEAKAEDMNQGSAQAIVQAQSGIEQLSKLGYEELLIYGIASTGKLWRFIRWSGSSENPEVHISKEYTCAFEGELVNEKEILTYIAQILTAQVYLYDKNSEHPSKRVK</sequence>
<keyword evidence="2" id="KW-1185">Reference proteome</keyword>